<evidence type="ECO:0000313" key="2">
    <source>
        <dbReference type="EMBL" id="CAH3182555.1"/>
    </source>
</evidence>
<reference evidence="2 3" key="1">
    <citation type="submission" date="2022-05" db="EMBL/GenBank/DDBJ databases">
        <authorList>
            <consortium name="Genoscope - CEA"/>
            <person name="William W."/>
        </authorList>
    </citation>
    <scope>NUCLEOTIDE SEQUENCE [LARGE SCALE GENOMIC DNA]</scope>
</reference>
<keyword evidence="3" id="KW-1185">Reference proteome</keyword>
<sequence>MADDSDSVEDVVRRCVREELNTRGNVTSQTLVNRTRNLIRSSASFSARQLGETGKQQSASTSEFSRNTPAMSARAHDRSTSLTGHPLRKRKRLLQSKRRILYRRQCFFLIK</sequence>
<name>A0ABN8RW32_9CNID</name>
<evidence type="ECO:0000256" key="1">
    <source>
        <dbReference type="SAM" id="MobiDB-lite"/>
    </source>
</evidence>
<organism evidence="2 3">
    <name type="scientific">Porites evermanni</name>
    <dbReference type="NCBI Taxonomy" id="104178"/>
    <lineage>
        <taxon>Eukaryota</taxon>
        <taxon>Metazoa</taxon>
        <taxon>Cnidaria</taxon>
        <taxon>Anthozoa</taxon>
        <taxon>Hexacorallia</taxon>
        <taxon>Scleractinia</taxon>
        <taxon>Fungiina</taxon>
        <taxon>Poritidae</taxon>
        <taxon>Porites</taxon>
    </lineage>
</organism>
<comment type="caution">
    <text evidence="2">The sequence shown here is derived from an EMBL/GenBank/DDBJ whole genome shotgun (WGS) entry which is preliminary data.</text>
</comment>
<feature type="region of interest" description="Disordered" evidence="1">
    <location>
        <begin position="43"/>
        <end position="94"/>
    </location>
</feature>
<evidence type="ECO:0000313" key="3">
    <source>
        <dbReference type="Proteomes" id="UP001159427"/>
    </source>
</evidence>
<proteinExistence type="predicted"/>
<dbReference type="EMBL" id="CALNXI010002073">
    <property type="protein sequence ID" value="CAH3182555.1"/>
    <property type="molecule type" value="Genomic_DNA"/>
</dbReference>
<accession>A0ABN8RW32</accession>
<gene>
    <name evidence="2" type="ORF">PEVE_00014269</name>
</gene>
<feature type="compositionally biased region" description="Polar residues" evidence="1">
    <location>
        <begin position="54"/>
        <end position="70"/>
    </location>
</feature>
<protein>
    <submittedName>
        <fullName evidence="2">Uncharacterized protein</fullName>
    </submittedName>
</protein>
<dbReference type="Proteomes" id="UP001159427">
    <property type="component" value="Unassembled WGS sequence"/>
</dbReference>